<dbReference type="InterPro" id="IPR037066">
    <property type="entry name" value="Plug_dom_sf"/>
</dbReference>
<dbReference type="InterPro" id="IPR008969">
    <property type="entry name" value="CarboxyPept-like_regulatory"/>
</dbReference>
<keyword evidence="2 8" id="KW-0813">Transport</keyword>
<dbReference type="Pfam" id="PF00593">
    <property type="entry name" value="TonB_dep_Rec_b-barrel"/>
    <property type="match status" value="1"/>
</dbReference>
<dbReference type="Pfam" id="PF07715">
    <property type="entry name" value="Plug"/>
    <property type="match status" value="1"/>
</dbReference>
<comment type="similarity">
    <text evidence="8 9">Belongs to the TonB-dependent receptor family.</text>
</comment>
<evidence type="ECO:0000256" key="7">
    <source>
        <dbReference type="ARBA" id="ARBA00023237"/>
    </source>
</evidence>
<dbReference type="InterPro" id="IPR036942">
    <property type="entry name" value="Beta-barrel_TonB_sf"/>
</dbReference>
<dbReference type="GO" id="GO:0009279">
    <property type="term" value="C:cell outer membrane"/>
    <property type="evidence" value="ECO:0007669"/>
    <property type="project" value="UniProtKB-SubCell"/>
</dbReference>
<evidence type="ECO:0000256" key="9">
    <source>
        <dbReference type="RuleBase" id="RU003357"/>
    </source>
</evidence>
<dbReference type="Pfam" id="PF13715">
    <property type="entry name" value="CarbopepD_reg_2"/>
    <property type="match status" value="1"/>
</dbReference>
<evidence type="ECO:0000256" key="1">
    <source>
        <dbReference type="ARBA" id="ARBA00004571"/>
    </source>
</evidence>
<gene>
    <name evidence="13" type="ORF">FYC62_12275</name>
</gene>
<feature type="domain" description="TonB-dependent receptor-like beta-barrel" evidence="11">
    <location>
        <begin position="336"/>
        <end position="735"/>
    </location>
</feature>
<protein>
    <submittedName>
        <fullName evidence="13">TonB-dependent receptor</fullName>
    </submittedName>
</protein>
<organism evidence="13 14">
    <name type="scientific">Pedobacter aquae</name>
    <dbReference type="NCBI Taxonomy" id="2605747"/>
    <lineage>
        <taxon>Bacteria</taxon>
        <taxon>Pseudomonadati</taxon>
        <taxon>Bacteroidota</taxon>
        <taxon>Sphingobacteriia</taxon>
        <taxon>Sphingobacteriales</taxon>
        <taxon>Sphingobacteriaceae</taxon>
        <taxon>Pedobacter</taxon>
    </lineage>
</organism>
<proteinExistence type="inferred from homology"/>
<evidence type="ECO:0000259" key="12">
    <source>
        <dbReference type="Pfam" id="PF07715"/>
    </source>
</evidence>
<dbReference type="RefSeq" id="WP_149075136.1">
    <property type="nucleotide sequence ID" value="NZ_CP043329.1"/>
</dbReference>
<evidence type="ECO:0000256" key="10">
    <source>
        <dbReference type="SAM" id="SignalP"/>
    </source>
</evidence>
<dbReference type="Gene3D" id="2.40.170.20">
    <property type="entry name" value="TonB-dependent receptor, beta-barrel domain"/>
    <property type="match status" value="1"/>
</dbReference>
<feature type="chain" id="PRO_5022898266" evidence="10">
    <location>
        <begin position="20"/>
        <end position="766"/>
    </location>
</feature>
<dbReference type="GO" id="GO:0015344">
    <property type="term" value="F:siderophore uptake transmembrane transporter activity"/>
    <property type="evidence" value="ECO:0007669"/>
    <property type="project" value="TreeGrafter"/>
</dbReference>
<evidence type="ECO:0000256" key="6">
    <source>
        <dbReference type="ARBA" id="ARBA00023136"/>
    </source>
</evidence>
<keyword evidence="14" id="KW-1185">Reference proteome</keyword>
<dbReference type="Gene3D" id="2.170.130.10">
    <property type="entry name" value="TonB-dependent receptor, plug domain"/>
    <property type="match status" value="1"/>
</dbReference>
<evidence type="ECO:0000313" key="14">
    <source>
        <dbReference type="Proteomes" id="UP000323653"/>
    </source>
</evidence>
<dbReference type="InterPro" id="IPR000531">
    <property type="entry name" value="Beta-barrel_TonB"/>
</dbReference>
<keyword evidence="10" id="KW-0732">Signal</keyword>
<dbReference type="PROSITE" id="PS52016">
    <property type="entry name" value="TONB_DEPENDENT_REC_3"/>
    <property type="match status" value="1"/>
</dbReference>
<feature type="domain" description="TonB-dependent receptor plug" evidence="12">
    <location>
        <begin position="122"/>
        <end position="221"/>
    </location>
</feature>
<dbReference type="SUPFAM" id="SSF56935">
    <property type="entry name" value="Porins"/>
    <property type="match status" value="1"/>
</dbReference>
<evidence type="ECO:0000259" key="11">
    <source>
        <dbReference type="Pfam" id="PF00593"/>
    </source>
</evidence>
<dbReference type="AlphaFoldDB" id="A0A5C0VJS2"/>
<keyword evidence="4 8" id="KW-0812">Transmembrane</keyword>
<dbReference type="PANTHER" id="PTHR30069:SF40">
    <property type="entry name" value="TONB-DEPENDENT RECEPTOR NMB0964-RELATED"/>
    <property type="match status" value="1"/>
</dbReference>
<evidence type="ECO:0000313" key="13">
    <source>
        <dbReference type="EMBL" id="QEK52337.1"/>
    </source>
</evidence>
<keyword evidence="13" id="KW-0675">Receptor</keyword>
<dbReference type="GO" id="GO:0044718">
    <property type="term" value="P:siderophore transmembrane transport"/>
    <property type="evidence" value="ECO:0007669"/>
    <property type="project" value="TreeGrafter"/>
</dbReference>
<accession>A0A5C0VJS2</accession>
<keyword evidence="3 8" id="KW-1134">Transmembrane beta strand</keyword>
<name>A0A5C0VJS2_9SPHI</name>
<evidence type="ECO:0000256" key="5">
    <source>
        <dbReference type="ARBA" id="ARBA00023077"/>
    </source>
</evidence>
<comment type="subcellular location">
    <subcellularLocation>
        <location evidence="1 8">Cell outer membrane</location>
        <topology evidence="1 8">Multi-pass membrane protein</topology>
    </subcellularLocation>
</comment>
<keyword evidence="7 8" id="KW-0998">Cell outer membrane</keyword>
<dbReference type="Gene3D" id="2.60.40.1120">
    <property type="entry name" value="Carboxypeptidase-like, regulatory domain"/>
    <property type="match status" value="1"/>
</dbReference>
<dbReference type="InterPro" id="IPR039426">
    <property type="entry name" value="TonB-dep_rcpt-like"/>
</dbReference>
<evidence type="ECO:0000256" key="3">
    <source>
        <dbReference type="ARBA" id="ARBA00022452"/>
    </source>
</evidence>
<evidence type="ECO:0000256" key="8">
    <source>
        <dbReference type="PROSITE-ProRule" id="PRU01360"/>
    </source>
</evidence>
<feature type="signal peptide" evidence="10">
    <location>
        <begin position="1"/>
        <end position="19"/>
    </location>
</feature>
<keyword evidence="5 9" id="KW-0798">TonB box</keyword>
<dbReference type="EMBL" id="CP043329">
    <property type="protein sequence ID" value="QEK52337.1"/>
    <property type="molecule type" value="Genomic_DNA"/>
</dbReference>
<dbReference type="Proteomes" id="UP000323653">
    <property type="component" value="Chromosome"/>
</dbReference>
<evidence type="ECO:0000256" key="2">
    <source>
        <dbReference type="ARBA" id="ARBA00022448"/>
    </source>
</evidence>
<reference evidence="13 14" key="1">
    <citation type="submission" date="2019-08" db="EMBL/GenBank/DDBJ databases">
        <title>Pedobacter sp. nov., isolated from Han river, South Korea.</title>
        <authorList>
            <person name="Lee D.-H."/>
            <person name="Kim Y.-S."/>
            <person name="Hwang E.-M."/>
            <person name="Le Tran T.C."/>
            <person name="Cha C.-J."/>
        </authorList>
    </citation>
    <scope>NUCLEOTIDE SEQUENCE [LARGE SCALE GENOMIC DNA]</scope>
    <source>
        <strain evidence="13 14">CJ43</strain>
    </source>
</reference>
<keyword evidence="6 8" id="KW-0472">Membrane</keyword>
<dbReference type="KEGG" id="pej:FYC62_12275"/>
<dbReference type="SUPFAM" id="SSF49464">
    <property type="entry name" value="Carboxypeptidase regulatory domain-like"/>
    <property type="match status" value="1"/>
</dbReference>
<dbReference type="InterPro" id="IPR012910">
    <property type="entry name" value="Plug_dom"/>
</dbReference>
<dbReference type="PANTHER" id="PTHR30069">
    <property type="entry name" value="TONB-DEPENDENT OUTER MEMBRANE RECEPTOR"/>
    <property type="match status" value="1"/>
</dbReference>
<sequence length="766" mass="85534">MRYLLILINLFIFTELSLAQNCDFSIFGTVKDAADGKVLPGASIKLIKENQATVSEIDGHFHFYKLCPGNYTLEVSFVGYSSKMVAIDVKGKTDLTISLEPSSSLLNTVKIIGSKVNETPLQSTAKLKDRDLALTRGESLGESLKKIPGLNSIQTGPSVSKPVIHGMHSNRVLIFNSGVRLEGQQWGSEHAPEVDPFLAHEIKVVKGAASVQYGPDALGGVILIEPASLDFHNTFKGEVDFAAMSNNQMGALSAKVEGANKTHTFAWRLQSTVKQAGNAKTADYVLANTAFRELNGSLTLGYQKGHLSTELFASSFNTKLGIFTGSNIGSTTDLQEAIQRPRPDIIGERSYKIGRPYQDVQHQTIKLKSTYLFDKLGKAGLQYSFQRNIREEYSLVRAASRSGYQLQFELNTQNLDLYLEHKPIGNFTGKVGLTGMFQQNFYDGSYLIPFFDSYNTGAYFIEKWSKKRWEIEAGLRFDYKHMQAKLREVPLDNNSPIITPAFNFNQTVGTLGSSYLLKEGLKVHATIAQAWRPPAISELFIDGIVQAQAAYIIGDRNLKEESSLNLSTGISKTSGKLTGDLNFYYDFNQDYIYLQPTQELKLTTRGAYRVLRYVQVDARFYGTDAFLAYQLHDNLNISVKYSGVRAYNKANNNFLELIPADRTSATLSFKIPDLKIMKSNLLDFNVQHVAQQTRVNPNAEPLLPPAAYTLFGADFTSNIKFAKQMIGLGLSAQNLFNKSYRDYLNNFRYFNDDLGRNIIVRLNMKI</sequence>
<evidence type="ECO:0000256" key="4">
    <source>
        <dbReference type="ARBA" id="ARBA00022692"/>
    </source>
</evidence>